<evidence type="ECO:0000313" key="2">
    <source>
        <dbReference type="Proteomes" id="UP000009096"/>
    </source>
</evidence>
<accession>W7ML08</accession>
<sequence length="131" mass="14722">MYGVHTKLKYPLLLPLQLSSIQSVSIISCRLRNRLGMTKEDSNRSFDEAMCTEYGLPECCSTGWGVLDCTLVTTQGCLVLLGTIVYILAGKSTHTFTRPKNKTGLDLKRDSPLQDRFALDCATLDHHFHYH</sequence>
<gene>
    <name evidence="1" type="ORF">FVEG_16272</name>
</gene>
<dbReference type="EMBL" id="DS022251">
    <property type="protein sequence ID" value="EWG48434.1"/>
    <property type="molecule type" value="Genomic_DNA"/>
</dbReference>
<name>W7ML08_GIBM7</name>
<evidence type="ECO:0000313" key="1">
    <source>
        <dbReference type="EMBL" id="EWG48434.1"/>
    </source>
</evidence>
<reference evidence="1 2" key="1">
    <citation type="journal article" date="2010" name="Nature">
        <title>Comparative genomics reveals mobile pathogenicity chromosomes in Fusarium.</title>
        <authorList>
            <person name="Ma L.J."/>
            <person name="van der Does H.C."/>
            <person name="Borkovich K.A."/>
            <person name="Coleman J.J."/>
            <person name="Daboussi M.J."/>
            <person name="Di Pietro A."/>
            <person name="Dufresne M."/>
            <person name="Freitag M."/>
            <person name="Grabherr M."/>
            <person name="Henrissat B."/>
            <person name="Houterman P.M."/>
            <person name="Kang S."/>
            <person name="Shim W.B."/>
            <person name="Woloshuk C."/>
            <person name="Xie X."/>
            <person name="Xu J.R."/>
            <person name="Antoniw J."/>
            <person name="Baker S.E."/>
            <person name="Bluhm B.H."/>
            <person name="Breakspear A."/>
            <person name="Brown D.W."/>
            <person name="Butchko R.A."/>
            <person name="Chapman S."/>
            <person name="Coulson R."/>
            <person name="Coutinho P.M."/>
            <person name="Danchin E.G."/>
            <person name="Diener A."/>
            <person name="Gale L.R."/>
            <person name="Gardiner D.M."/>
            <person name="Goff S."/>
            <person name="Hammond-Kosack K.E."/>
            <person name="Hilburn K."/>
            <person name="Hua-Van A."/>
            <person name="Jonkers W."/>
            <person name="Kazan K."/>
            <person name="Kodira C.D."/>
            <person name="Koehrsen M."/>
            <person name="Kumar L."/>
            <person name="Lee Y.H."/>
            <person name="Li L."/>
            <person name="Manners J.M."/>
            <person name="Miranda-Saavedra D."/>
            <person name="Mukherjee M."/>
            <person name="Park G."/>
            <person name="Park J."/>
            <person name="Park S.Y."/>
            <person name="Proctor R.H."/>
            <person name="Regev A."/>
            <person name="Ruiz-Roldan M.C."/>
            <person name="Sain D."/>
            <person name="Sakthikumar S."/>
            <person name="Sykes S."/>
            <person name="Schwartz D.C."/>
            <person name="Turgeon B.G."/>
            <person name="Wapinski I."/>
            <person name="Yoder O."/>
            <person name="Young S."/>
            <person name="Zeng Q."/>
            <person name="Zhou S."/>
            <person name="Galagan J."/>
            <person name="Cuomo C.A."/>
            <person name="Kistler H.C."/>
            <person name="Rep M."/>
        </authorList>
    </citation>
    <scope>NUCLEOTIDE SEQUENCE [LARGE SCALE GENOMIC DNA]</scope>
    <source>
        <strain evidence="2">M3125 / FGSC 7600</strain>
    </source>
</reference>
<dbReference type="PROSITE" id="PS51257">
    <property type="entry name" value="PROKAR_LIPOPROTEIN"/>
    <property type="match status" value="1"/>
</dbReference>
<dbReference type="AlphaFoldDB" id="W7ML08"/>
<dbReference type="GeneID" id="30073148"/>
<dbReference type="Proteomes" id="UP000009096">
    <property type="component" value="Chromosome 3"/>
</dbReference>
<dbReference type="VEuPathDB" id="FungiDB:FVEG_16272"/>
<keyword evidence="2" id="KW-1185">Reference proteome</keyword>
<protein>
    <submittedName>
        <fullName evidence="1">Uncharacterized protein</fullName>
    </submittedName>
</protein>
<dbReference type="RefSeq" id="XP_018754625.1">
    <property type="nucleotide sequence ID" value="XM_018905513.1"/>
</dbReference>
<proteinExistence type="predicted"/>
<organism evidence="1 2">
    <name type="scientific">Gibberella moniliformis (strain M3125 / FGSC 7600)</name>
    <name type="common">Maize ear and stalk rot fungus</name>
    <name type="synonym">Fusarium verticillioides</name>
    <dbReference type="NCBI Taxonomy" id="334819"/>
    <lineage>
        <taxon>Eukaryota</taxon>
        <taxon>Fungi</taxon>
        <taxon>Dikarya</taxon>
        <taxon>Ascomycota</taxon>
        <taxon>Pezizomycotina</taxon>
        <taxon>Sordariomycetes</taxon>
        <taxon>Hypocreomycetidae</taxon>
        <taxon>Hypocreales</taxon>
        <taxon>Nectriaceae</taxon>
        <taxon>Fusarium</taxon>
        <taxon>Fusarium fujikuroi species complex</taxon>
    </lineage>
</organism>
<dbReference type="KEGG" id="fvr:FVEG_16272"/>